<evidence type="ECO:0000313" key="2">
    <source>
        <dbReference type="EMBL" id="NLT80407.1"/>
    </source>
</evidence>
<evidence type="ECO:0000313" key="3">
    <source>
        <dbReference type="Proteomes" id="UP000767327"/>
    </source>
</evidence>
<reference evidence="2" key="2">
    <citation type="submission" date="2020-01" db="EMBL/GenBank/DDBJ databases">
        <authorList>
            <person name="Campanaro S."/>
        </authorList>
    </citation>
    <scope>NUCLEOTIDE SEQUENCE</scope>
    <source>
        <strain evidence="2">AS01afH2WH_6</strain>
    </source>
</reference>
<dbReference type="RefSeq" id="WP_273174584.1">
    <property type="nucleotide sequence ID" value="NZ_JAAXZR010000027.1"/>
</dbReference>
<evidence type="ECO:0000259" key="1">
    <source>
        <dbReference type="Pfam" id="PF14534"/>
    </source>
</evidence>
<feature type="domain" description="DUF4440" evidence="1">
    <location>
        <begin position="9"/>
        <end position="118"/>
    </location>
</feature>
<organism evidence="2 3">
    <name type="scientific">Bifidobacterium crudilactis</name>
    <dbReference type="NCBI Taxonomy" id="327277"/>
    <lineage>
        <taxon>Bacteria</taxon>
        <taxon>Bacillati</taxon>
        <taxon>Actinomycetota</taxon>
        <taxon>Actinomycetes</taxon>
        <taxon>Bifidobacteriales</taxon>
        <taxon>Bifidobacteriaceae</taxon>
        <taxon>Bifidobacterium</taxon>
    </lineage>
</organism>
<dbReference type="EMBL" id="JAAXZR010000027">
    <property type="protein sequence ID" value="NLT80407.1"/>
    <property type="molecule type" value="Genomic_DNA"/>
</dbReference>
<dbReference type="InterPro" id="IPR032710">
    <property type="entry name" value="NTF2-like_dom_sf"/>
</dbReference>
<dbReference type="SUPFAM" id="SSF54427">
    <property type="entry name" value="NTF2-like"/>
    <property type="match status" value="1"/>
</dbReference>
<reference evidence="2" key="1">
    <citation type="journal article" date="2020" name="Biotechnol. Biofuels">
        <title>New insights from the biogas microbiome by comprehensive genome-resolved metagenomics of nearly 1600 species originating from multiple anaerobic digesters.</title>
        <authorList>
            <person name="Campanaro S."/>
            <person name="Treu L."/>
            <person name="Rodriguez-R L.M."/>
            <person name="Kovalovszki A."/>
            <person name="Ziels R.M."/>
            <person name="Maus I."/>
            <person name="Zhu X."/>
            <person name="Kougias P.G."/>
            <person name="Basile A."/>
            <person name="Luo G."/>
            <person name="Schluter A."/>
            <person name="Konstantinidis K.T."/>
            <person name="Angelidaki I."/>
        </authorList>
    </citation>
    <scope>NUCLEOTIDE SEQUENCE</scope>
    <source>
        <strain evidence="2">AS01afH2WH_6</strain>
    </source>
</reference>
<gene>
    <name evidence="2" type="ORF">GXW98_09040</name>
</gene>
<dbReference type="InterPro" id="IPR027843">
    <property type="entry name" value="DUF4440"/>
</dbReference>
<dbReference type="Pfam" id="PF14534">
    <property type="entry name" value="DUF4440"/>
    <property type="match status" value="1"/>
</dbReference>
<dbReference type="Gene3D" id="3.10.450.50">
    <property type="match status" value="1"/>
</dbReference>
<dbReference type="Proteomes" id="UP000767327">
    <property type="component" value="Unassembled WGS sequence"/>
</dbReference>
<accession>A0A971IDZ1</accession>
<protein>
    <submittedName>
        <fullName evidence="2">Nuclear transport factor 2 family protein</fullName>
    </submittedName>
</protein>
<dbReference type="AlphaFoldDB" id="A0A971IDZ1"/>
<proteinExistence type="predicted"/>
<sequence>MQETEPISIDAAETALQHAMRDSDVAALDRMISDDLVFVGIDGNHLSKQDDLESHRNGMTRFERLDEISRRCSSAGEGKTTGSTEVVADVVNVINGERVKGRLRWHREWKLTDGRWQVIRGSVSIAG</sequence>
<comment type="caution">
    <text evidence="2">The sequence shown here is derived from an EMBL/GenBank/DDBJ whole genome shotgun (WGS) entry which is preliminary data.</text>
</comment>
<name>A0A971IDZ1_9BIFI</name>